<dbReference type="InterPro" id="IPR018499">
    <property type="entry name" value="Tetraspanin/Peripherin"/>
</dbReference>
<evidence type="ECO:0000256" key="4">
    <source>
        <dbReference type="ARBA" id="ARBA00023136"/>
    </source>
</evidence>
<keyword evidence="7" id="KW-1185">Reference proteome</keyword>
<evidence type="ECO:0000313" key="7">
    <source>
        <dbReference type="Proteomes" id="UP000316759"/>
    </source>
</evidence>
<organism evidence="6 7">
    <name type="scientific">Fasciola gigantica</name>
    <name type="common">Giant liver fluke</name>
    <dbReference type="NCBI Taxonomy" id="46835"/>
    <lineage>
        <taxon>Eukaryota</taxon>
        <taxon>Metazoa</taxon>
        <taxon>Spiralia</taxon>
        <taxon>Lophotrochozoa</taxon>
        <taxon>Platyhelminthes</taxon>
        <taxon>Trematoda</taxon>
        <taxon>Digenea</taxon>
        <taxon>Plagiorchiida</taxon>
        <taxon>Echinostomata</taxon>
        <taxon>Echinostomatoidea</taxon>
        <taxon>Fasciolidae</taxon>
        <taxon>Fasciola</taxon>
    </lineage>
</organism>
<feature type="transmembrane region" description="Helical" evidence="5">
    <location>
        <begin position="23"/>
        <end position="43"/>
    </location>
</feature>
<dbReference type="STRING" id="46835.A0A504YM36"/>
<comment type="caution">
    <text evidence="6">The sequence shown here is derived from an EMBL/GenBank/DDBJ whole genome shotgun (WGS) entry which is preliminary data.</text>
</comment>
<accession>A0A504YM36</accession>
<dbReference type="Pfam" id="PF00335">
    <property type="entry name" value="Tetraspanin"/>
    <property type="match status" value="1"/>
</dbReference>
<evidence type="ECO:0000256" key="1">
    <source>
        <dbReference type="ARBA" id="ARBA00004141"/>
    </source>
</evidence>
<evidence type="ECO:0000256" key="3">
    <source>
        <dbReference type="ARBA" id="ARBA00022989"/>
    </source>
</evidence>
<dbReference type="Gene3D" id="1.10.1450.10">
    <property type="entry name" value="Tetraspanin"/>
    <property type="match status" value="1"/>
</dbReference>
<dbReference type="AlphaFoldDB" id="A0A504YM36"/>
<proteinExistence type="predicted"/>
<name>A0A504YM36_FASGI</name>
<feature type="transmembrane region" description="Helical" evidence="5">
    <location>
        <begin position="213"/>
        <end position="238"/>
    </location>
</feature>
<reference evidence="6 7" key="1">
    <citation type="submission" date="2019-04" db="EMBL/GenBank/DDBJ databases">
        <title>Annotation for the trematode Fasciola gigantica.</title>
        <authorList>
            <person name="Choi Y.-J."/>
        </authorList>
    </citation>
    <scope>NUCLEOTIDE SEQUENCE [LARGE SCALE GENOMIC DNA]</scope>
    <source>
        <strain evidence="6">Uganda_cow_1</strain>
    </source>
</reference>
<keyword evidence="2 5" id="KW-0812">Transmembrane</keyword>
<dbReference type="GO" id="GO:0016020">
    <property type="term" value="C:membrane"/>
    <property type="evidence" value="ECO:0007669"/>
    <property type="project" value="UniProtKB-SubCell"/>
</dbReference>
<evidence type="ECO:0000256" key="5">
    <source>
        <dbReference type="SAM" id="Phobius"/>
    </source>
</evidence>
<gene>
    <name evidence="6" type="ORF">FGIG_07210</name>
</gene>
<feature type="transmembrane region" description="Helical" evidence="5">
    <location>
        <begin position="55"/>
        <end position="76"/>
    </location>
</feature>
<dbReference type="InterPro" id="IPR008952">
    <property type="entry name" value="Tetraspanin_EC2_sf"/>
</dbReference>
<keyword evidence="3 5" id="KW-1133">Transmembrane helix</keyword>
<comment type="subcellular location">
    <subcellularLocation>
        <location evidence="1">Membrane</location>
        <topology evidence="1">Multi-pass membrane protein</topology>
    </subcellularLocation>
</comment>
<keyword evidence="4 5" id="KW-0472">Membrane</keyword>
<sequence length="251" mass="28726">MVLLLYVYDSTLKSFFGEPMTRLTQTSSVILTGWMLVTFGAAIRSAKANRRSMAMVFFLFALLGFAGEILAMVALAHNRSEVFGLSLLHEATLRLVRSYNKSSVARAALDVIHFRFECCGVDEWHREWQSVAPYPPRESPGEEPWVPFSCCRGILKVSPICGFARIRPSVTRAQIVKSHEYALETVIPEPWYANIQNEPCPERLFHWLEELPIYALMIGLALSVSRMILTTYAVFMYTRRQARVRRRKIIT</sequence>
<evidence type="ECO:0008006" key="8">
    <source>
        <dbReference type="Google" id="ProtNLM"/>
    </source>
</evidence>
<dbReference type="SUPFAM" id="SSF48652">
    <property type="entry name" value="Tetraspanin"/>
    <property type="match status" value="1"/>
</dbReference>
<dbReference type="OrthoDB" id="6257389at2759"/>
<dbReference type="EMBL" id="SUNJ01008014">
    <property type="protein sequence ID" value="TPP61565.1"/>
    <property type="molecule type" value="Genomic_DNA"/>
</dbReference>
<protein>
    <recommendedName>
        <fullName evidence="8">Tetraspanin</fullName>
    </recommendedName>
</protein>
<dbReference type="Proteomes" id="UP000316759">
    <property type="component" value="Unassembled WGS sequence"/>
</dbReference>
<evidence type="ECO:0000256" key="2">
    <source>
        <dbReference type="ARBA" id="ARBA00022692"/>
    </source>
</evidence>
<evidence type="ECO:0000313" key="6">
    <source>
        <dbReference type="EMBL" id="TPP61565.1"/>
    </source>
</evidence>